<organism evidence="1">
    <name type="scientific">Pseudomonas fluorescens (strain SBW25)</name>
    <dbReference type="NCBI Taxonomy" id="216595"/>
    <lineage>
        <taxon>Bacteria</taxon>
        <taxon>Pseudomonadati</taxon>
        <taxon>Pseudomonadota</taxon>
        <taxon>Gammaproteobacteria</taxon>
        <taxon>Pseudomonadales</taxon>
        <taxon>Pseudomonadaceae</taxon>
        <taxon>Pseudomonas</taxon>
    </lineage>
</organism>
<sequence length="215" mass="23973">MTRLFAVQGGTDDTIPIDAEPRATSTELPFQAAGRWKTADAYAMRRIVPMKDFDGNTIGYRPTIQQGRGDNRKNHSEVFRITQEVDASMAMAMAQRWRDSKETELGIDSGQISSKSASRFVPGISLVVSSKPPYRACWKWSPTGNATVTKYIGKRLGFHDSYRELVVRICEALNLDIPSDLVPPVPNPVQYASLRLLGVTDLPDRRSAQRSWTAL</sequence>
<dbReference type="AlphaFoldDB" id="A0A0G4E4V9"/>
<evidence type="ECO:0000313" key="1">
    <source>
        <dbReference type="EMBL" id="CEK41967.1"/>
    </source>
</evidence>
<protein>
    <submittedName>
        <fullName evidence="1">Uncharacterized protein</fullName>
    </submittedName>
</protein>
<geneLocation type="plasmid" evidence="1">
    <name>pQBR57</name>
</geneLocation>
<accession>A0A0G4E4V9</accession>
<dbReference type="RefSeq" id="WP_192963191.1">
    <property type="nucleotide sequence ID" value="NZ_LN713926.1"/>
</dbReference>
<reference evidence="1" key="1">
    <citation type="submission" date="2014-12" db="EMBL/GenBank/DDBJ databases">
        <authorList>
            <person name="Hall J."/>
        </authorList>
    </citation>
    <scope>NUCLEOTIDE SEQUENCE [LARGE SCALE GENOMIC DNA]</scope>
    <source>
        <strain evidence="1">SBW25</strain>
        <plasmid evidence="1">pQBR57</plasmid>
    </source>
</reference>
<gene>
    <name evidence="1" type="ORF">PQBR57_0014</name>
</gene>
<dbReference type="EMBL" id="LN713926">
    <property type="protein sequence ID" value="CEK41967.1"/>
    <property type="molecule type" value="Genomic_DNA"/>
</dbReference>
<name>A0A0G4E4V9_PSEFS</name>
<keyword evidence="1" id="KW-0614">Plasmid</keyword>
<reference evidence="1" key="2">
    <citation type="submission" date="2015-06" db="EMBL/GenBank/DDBJ databases">
        <title>Environmentally co-occuring mercury resistance plasmids are genetically and phenotypically diverse and confer variable context-dependent fitness effects.</title>
        <authorList>
            <person name="Hall J.P.J."/>
            <person name="Harrison E."/>
            <person name="Lilley A.K."/>
            <person name="Paterson S."/>
            <person name="Spiers A.J."/>
            <person name="Brockhurst M.A."/>
        </authorList>
    </citation>
    <scope>NUCLEOTIDE SEQUENCE [LARGE SCALE GENOMIC DNA]</scope>
    <source>
        <strain evidence="1">SBW25</strain>
        <plasmid evidence="1">pQBR57</plasmid>
    </source>
</reference>
<proteinExistence type="predicted"/>